<feature type="compositionally biased region" description="Polar residues" evidence="6">
    <location>
        <begin position="178"/>
        <end position="191"/>
    </location>
</feature>
<evidence type="ECO:0000256" key="2">
    <source>
        <dbReference type="ARBA" id="ARBA00023015"/>
    </source>
</evidence>
<evidence type="ECO:0000313" key="9">
    <source>
        <dbReference type="Proteomes" id="UP000467841"/>
    </source>
</evidence>
<comment type="subcellular location">
    <subcellularLocation>
        <location evidence="1">Nucleus</location>
    </subcellularLocation>
</comment>
<gene>
    <name evidence="8" type="ORF">MERR_LOCUS7401</name>
</gene>
<dbReference type="FunFam" id="2.170.150.80:FF:000002">
    <property type="entry name" value="Nac domain-containing protein 86"/>
    <property type="match status" value="1"/>
</dbReference>
<dbReference type="InterPro" id="IPR036093">
    <property type="entry name" value="NAC_dom_sf"/>
</dbReference>
<reference evidence="8" key="1">
    <citation type="submission" date="2020-01" db="EMBL/GenBank/DDBJ databases">
        <authorList>
            <person name="Mishra B."/>
        </authorList>
    </citation>
    <scope>NUCLEOTIDE SEQUENCE [LARGE SCALE GENOMIC DNA]</scope>
</reference>
<keyword evidence="5" id="KW-0539">Nucleus</keyword>
<name>A0A6D2HZS3_9BRAS</name>
<accession>A0A6D2HZS3</accession>
<keyword evidence="2" id="KW-0805">Transcription regulation</keyword>
<dbReference type="PROSITE" id="PS51005">
    <property type="entry name" value="NAC"/>
    <property type="match status" value="1"/>
</dbReference>
<dbReference type="Proteomes" id="UP000467841">
    <property type="component" value="Unassembled WGS sequence"/>
</dbReference>
<keyword evidence="3" id="KW-0238">DNA-binding</keyword>
<dbReference type="EMBL" id="CACVBM020000532">
    <property type="protein sequence ID" value="CAA7020166.1"/>
    <property type="molecule type" value="Genomic_DNA"/>
</dbReference>
<protein>
    <recommendedName>
        <fullName evidence="7">NAC domain-containing protein</fullName>
    </recommendedName>
</protein>
<proteinExistence type="predicted"/>
<dbReference type="GO" id="GO:0003677">
    <property type="term" value="F:DNA binding"/>
    <property type="evidence" value="ECO:0007669"/>
    <property type="project" value="UniProtKB-KW"/>
</dbReference>
<keyword evidence="4" id="KW-0804">Transcription</keyword>
<sequence length="634" mass="72422">MAPVSMPPGFRFHPTDEELVIYYLKRKINGRTIELEIIPEIDLYKCEPWDLPGKSLLPSKDLEWFFFSPRDRKYPNGSRTNRATKAGYWKATGKDRKVNSNSRTVGTKKTLVYYRGRAPHGSRTDWVMHEYRLEEQECDSKSGIQDAYALCRVFKKSALANKLEEQEQQHHGRKRNKATTNSEQSNSSTCLYSDGMYENLENSGYPVSSDTSLTQVGNISSSGMETMENKWSQFMSHDNTSFNFPVEPTQFYSQYGTISYPPSKVEIALECARLQNRMLPPAPPLHIENFTQGEYLVNNVSNDTDEMLSKIIALAQASHEPRSSLDSWEVASGSGNFHGDFSCSGEKFSGSWVEANMKSVDLQEHHGRFKEEKMVENLRWVGVSSKELEKSFVEEHSTVVPIEDIWSYRRDDQAHEHQDGVEVNNNGDVDDVYTLEFSENEHNENHSDKINNNDHDTTSSPRFEIVKKVEVTQGMFITTRQVTNTFFQQIVPSQTVIVYINPTGADERCHEMTQKEDVHVLKKVNPRIESIVSRILGPWRKLSNVLCFIPTLLLMRCVHQGGNSNKNRRSEGDCNDRGTILMMKNGVVRRKSWTKKKEKGMGDEEGLRVQDSFMLKKLGLSLAIILAVSIMCLM</sequence>
<organism evidence="8 9">
    <name type="scientific">Microthlaspi erraticum</name>
    <dbReference type="NCBI Taxonomy" id="1685480"/>
    <lineage>
        <taxon>Eukaryota</taxon>
        <taxon>Viridiplantae</taxon>
        <taxon>Streptophyta</taxon>
        <taxon>Embryophyta</taxon>
        <taxon>Tracheophyta</taxon>
        <taxon>Spermatophyta</taxon>
        <taxon>Magnoliopsida</taxon>
        <taxon>eudicotyledons</taxon>
        <taxon>Gunneridae</taxon>
        <taxon>Pentapetalae</taxon>
        <taxon>rosids</taxon>
        <taxon>malvids</taxon>
        <taxon>Brassicales</taxon>
        <taxon>Brassicaceae</taxon>
        <taxon>Coluteocarpeae</taxon>
        <taxon>Microthlaspi</taxon>
    </lineage>
</organism>
<comment type="caution">
    <text evidence="8">The sequence shown here is derived from an EMBL/GenBank/DDBJ whole genome shotgun (WGS) entry which is preliminary data.</text>
</comment>
<dbReference type="AlphaFoldDB" id="A0A6D2HZS3"/>
<evidence type="ECO:0000256" key="6">
    <source>
        <dbReference type="SAM" id="MobiDB-lite"/>
    </source>
</evidence>
<dbReference type="OrthoDB" id="1860415at2759"/>
<keyword evidence="9" id="KW-1185">Reference proteome</keyword>
<dbReference type="GO" id="GO:0006355">
    <property type="term" value="P:regulation of DNA-templated transcription"/>
    <property type="evidence" value="ECO:0007669"/>
    <property type="project" value="InterPro"/>
</dbReference>
<evidence type="ECO:0000256" key="3">
    <source>
        <dbReference type="ARBA" id="ARBA00023125"/>
    </source>
</evidence>
<evidence type="ECO:0000256" key="4">
    <source>
        <dbReference type="ARBA" id="ARBA00023163"/>
    </source>
</evidence>
<dbReference type="InterPro" id="IPR003441">
    <property type="entry name" value="NAC-dom"/>
</dbReference>
<dbReference type="Pfam" id="PF02365">
    <property type="entry name" value="NAM"/>
    <property type="match status" value="1"/>
</dbReference>
<feature type="region of interest" description="Disordered" evidence="6">
    <location>
        <begin position="164"/>
        <end position="191"/>
    </location>
</feature>
<evidence type="ECO:0000313" key="8">
    <source>
        <dbReference type="EMBL" id="CAA7020166.1"/>
    </source>
</evidence>
<dbReference type="PANTHER" id="PTHR31744">
    <property type="entry name" value="PROTEIN CUP-SHAPED COTYLEDON 2-RELATED"/>
    <property type="match status" value="1"/>
</dbReference>
<dbReference type="SUPFAM" id="SSF101941">
    <property type="entry name" value="NAC domain"/>
    <property type="match status" value="1"/>
</dbReference>
<dbReference type="Gene3D" id="2.170.150.80">
    <property type="entry name" value="NAC domain"/>
    <property type="match status" value="1"/>
</dbReference>
<evidence type="ECO:0000256" key="5">
    <source>
        <dbReference type="ARBA" id="ARBA00023242"/>
    </source>
</evidence>
<evidence type="ECO:0000256" key="1">
    <source>
        <dbReference type="ARBA" id="ARBA00004123"/>
    </source>
</evidence>
<dbReference type="GO" id="GO:0005634">
    <property type="term" value="C:nucleus"/>
    <property type="evidence" value="ECO:0007669"/>
    <property type="project" value="UniProtKB-SubCell"/>
</dbReference>
<dbReference type="PANTHER" id="PTHR31744:SF210">
    <property type="entry name" value="NAC DOMAIN-CONTAINING PROTEIN 86-LIKE"/>
    <property type="match status" value="1"/>
</dbReference>
<feature type="domain" description="NAC" evidence="7">
    <location>
        <begin position="6"/>
        <end position="156"/>
    </location>
</feature>
<evidence type="ECO:0000259" key="7">
    <source>
        <dbReference type="PROSITE" id="PS51005"/>
    </source>
</evidence>